<evidence type="ECO:0000259" key="1">
    <source>
        <dbReference type="PROSITE" id="PS51819"/>
    </source>
</evidence>
<dbReference type="Gene3D" id="3.10.180.10">
    <property type="entry name" value="2,3-Dihydroxybiphenyl 1,2-Dioxygenase, domain 1"/>
    <property type="match status" value="1"/>
</dbReference>
<sequence>MNEHEKLNYVEFPSADLQSTKAFFEKAFGWSFIDYGPEYTAFSGQGLDGGFFKADLCSNTINGAGLLIFFSHNLESTLAKVIEAGGKVVKPIFSFPGGRRFHFAEPSGNELAVWSEEGA</sequence>
<dbReference type="PROSITE" id="PS51819">
    <property type="entry name" value="VOC"/>
    <property type="match status" value="1"/>
</dbReference>
<gene>
    <name evidence="2" type="ORF">SAMN02745130_02554</name>
</gene>
<name>A0A1T4X7W7_9GAMM</name>
<dbReference type="SUPFAM" id="SSF54593">
    <property type="entry name" value="Glyoxalase/Bleomycin resistance protein/Dihydroxybiphenyl dioxygenase"/>
    <property type="match status" value="1"/>
</dbReference>
<dbReference type="RefSeq" id="WP_078923014.1">
    <property type="nucleotide sequence ID" value="NZ_FUYB01000013.1"/>
</dbReference>
<organism evidence="2 3">
    <name type="scientific">Thiothrix eikelboomii</name>
    <dbReference type="NCBI Taxonomy" id="92487"/>
    <lineage>
        <taxon>Bacteria</taxon>
        <taxon>Pseudomonadati</taxon>
        <taxon>Pseudomonadota</taxon>
        <taxon>Gammaproteobacteria</taxon>
        <taxon>Thiotrichales</taxon>
        <taxon>Thiotrichaceae</taxon>
        <taxon>Thiothrix</taxon>
    </lineage>
</organism>
<dbReference type="InterPro" id="IPR029068">
    <property type="entry name" value="Glyas_Bleomycin-R_OHBP_Dase"/>
</dbReference>
<reference evidence="2 3" key="1">
    <citation type="submission" date="2017-02" db="EMBL/GenBank/DDBJ databases">
        <authorList>
            <person name="Peterson S.W."/>
        </authorList>
    </citation>
    <scope>NUCLEOTIDE SEQUENCE [LARGE SCALE GENOMIC DNA]</scope>
    <source>
        <strain evidence="2 3">ATCC 49788</strain>
    </source>
</reference>
<dbReference type="PANTHER" id="PTHR33993:SF1">
    <property type="entry name" value="GLYOXALASE FAMILY PROTEIN"/>
    <property type="match status" value="1"/>
</dbReference>
<dbReference type="AlphaFoldDB" id="A0A1T4X7W7"/>
<dbReference type="OrthoDB" id="9792323at2"/>
<dbReference type="STRING" id="92487.SAMN02745130_02554"/>
<keyword evidence="3" id="KW-1185">Reference proteome</keyword>
<dbReference type="InterPro" id="IPR004360">
    <property type="entry name" value="Glyas_Fos-R_dOase_dom"/>
</dbReference>
<protein>
    <recommendedName>
        <fullName evidence="1">VOC domain-containing protein</fullName>
    </recommendedName>
</protein>
<evidence type="ECO:0000313" key="3">
    <source>
        <dbReference type="Proteomes" id="UP000190460"/>
    </source>
</evidence>
<dbReference type="InterPro" id="IPR052164">
    <property type="entry name" value="Anthracycline_SecMetBiosynth"/>
</dbReference>
<dbReference type="PANTHER" id="PTHR33993">
    <property type="entry name" value="GLYOXALASE-RELATED"/>
    <property type="match status" value="1"/>
</dbReference>
<feature type="domain" description="VOC" evidence="1">
    <location>
        <begin position="6"/>
        <end position="116"/>
    </location>
</feature>
<dbReference type="Proteomes" id="UP000190460">
    <property type="component" value="Unassembled WGS sequence"/>
</dbReference>
<dbReference type="Pfam" id="PF00903">
    <property type="entry name" value="Glyoxalase"/>
    <property type="match status" value="1"/>
</dbReference>
<dbReference type="EMBL" id="FUYB01000013">
    <property type="protein sequence ID" value="SKA84931.1"/>
    <property type="molecule type" value="Genomic_DNA"/>
</dbReference>
<dbReference type="CDD" id="cd07247">
    <property type="entry name" value="SgaA_N_like"/>
    <property type="match status" value="1"/>
</dbReference>
<evidence type="ECO:0000313" key="2">
    <source>
        <dbReference type="EMBL" id="SKA84931.1"/>
    </source>
</evidence>
<accession>A0A1T4X7W7</accession>
<proteinExistence type="predicted"/>
<dbReference type="InterPro" id="IPR037523">
    <property type="entry name" value="VOC_core"/>
</dbReference>